<feature type="domain" description="Peptidase S1" evidence="9">
    <location>
        <begin position="52"/>
        <end position="294"/>
    </location>
</feature>
<dbReference type="CDD" id="cd00190">
    <property type="entry name" value="Tryp_SPc"/>
    <property type="match status" value="1"/>
</dbReference>
<feature type="transmembrane region" description="Helical" evidence="8">
    <location>
        <begin position="16"/>
        <end position="37"/>
    </location>
</feature>
<dbReference type="PANTHER" id="PTHR24253">
    <property type="entry name" value="TRANSMEMBRANE PROTEASE SERINE"/>
    <property type="match status" value="1"/>
</dbReference>
<evidence type="ECO:0000256" key="3">
    <source>
        <dbReference type="ARBA" id="ARBA00022801"/>
    </source>
</evidence>
<dbReference type="PRINTS" id="PR00722">
    <property type="entry name" value="CHYMOTRYPSIN"/>
</dbReference>
<reference evidence="10" key="2">
    <citation type="submission" date="2025-08" db="UniProtKB">
        <authorList>
            <consortium name="Ensembl"/>
        </authorList>
    </citation>
    <scope>IDENTIFICATION</scope>
</reference>
<dbReference type="GO" id="GO:0004252">
    <property type="term" value="F:serine-type endopeptidase activity"/>
    <property type="evidence" value="ECO:0000318"/>
    <property type="project" value="GO_Central"/>
</dbReference>
<dbReference type="Gene3D" id="2.40.10.10">
    <property type="entry name" value="Trypsin-like serine proteases"/>
    <property type="match status" value="2"/>
</dbReference>
<dbReference type="Proteomes" id="UP000002280">
    <property type="component" value="Chromosome 6"/>
</dbReference>
<keyword evidence="1 7" id="KW-0645">Protease</keyword>
<proteinExistence type="predicted"/>
<evidence type="ECO:0000256" key="8">
    <source>
        <dbReference type="SAM" id="Phobius"/>
    </source>
</evidence>
<dbReference type="SUPFAM" id="SSF50494">
    <property type="entry name" value="Trypsin-like serine proteases"/>
    <property type="match status" value="1"/>
</dbReference>
<reference evidence="10 11" key="1">
    <citation type="journal article" date="2007" name="Nature">
        <title>Genome of the marsupial Monodelphis domestica reveals innovation in non-coding sequences.</title>
        <authorList>
            <person name="Mikkelsen T.S."/>
            <person name="Wakefield M.J."/>
            <person name="Aken B."/>
            <person name="Amemiya C.T."/>
            <person name="Chang J.L."/>
            <person name="Duke S."/>
            <person name="Garber M."/>
            <person name="Gentles A.J."/>
            <person name="Goodstadt L."/>
            <person name="Heger A."/>
            <person name="Jurka J."/>
            <person name="Kamal M."/>
            <person name="Mauceli E."/>
            <person name="Searle S.M."/>
            <person name="Sharpe T."/>
            <person name="Baker M.L."/>
            <person name="Batzer M.A."/>
            <person name="Benos P.V."/>
            <person name="Belov K."/>
            <person name="Clamp M."/>
            <person name="Cook A."/>
            <person name="Cuff J."/>
            <person name="Das R."/>
            <person name="Davidow L."/>
            <person name="Deakin J.E."/>
            <person name="Fazzari M.J."/>
            <person name="Glass J.L."/>
            <person name="Grabherr M."/>
            <person name="Greally J.M."/>
            <person name="Gu W."/>
            <person name="Hore T.A."/>
            <person name="Huttley G.A."/>
            <person name="Kleber M."/>
            <person name="Jirtle R.L."/>
            <person name="Koina E."/>
            <person name="Lee J.T."/>
            <person name="Mahony S."/>
            <person name="Marra M.A."/>
            <person name="Miller R.D."/>
            <person name="Nicholls R.D."/>
            <person name="Oda M."/>
            <person name="Papenfuss A.T."/>
            <person name="Parra Z.E."/>
            <person name="Pollock D.D."/>
            <person name="Ray D.A."/>
            <person name="Schein J.E."/>
            <person name="Speed T.P."/>
            <person name="Thompson K."/>
            <person name="VandeBerg J.L."/>
            <person name="Wade C.M."/>
            <person name="Walker J.A."/>
            <person name="Waters P.D."/>
            <person name="Webber C."/>
            <person name="Weidman J.R."/>
            <person name="Xie X."/>
            <person name="Zody M.C."/>
            <person name="Baldwin J."/>
            <person name="Abdouelleil A."/>
            <person name="Abdulkadir J."/>
            <person name="Abebe A."/>
            <person name="Abera B."/>
            <person name="Abreu J."/>
            <person name="Acer S.C."/>
            <person name="Aftuck L."/>
            <person name="Alexander A."/>
            <person name="An P."/>
            <person name="Anderson E."/>
            <person name="Anderson S."/>
            <person name="Arachi H."/>
            <person name="Azer M."/>
            <person name="Bachantsang P."/>
            <person name="Barry A."/>
            <person name="Bayul T."/>
            <person name="Berlin A."/>
            <person name="Bessette D."/>
            <person name="Bloom T."/>
            <person name="Bloom T."/>
            <person name="Boguslavskiy L."/>
            <person name="Bonnet C."/>
            <person name="Boukhgalter B."/>
            <person name="Bourzgui I."/>
            <person name="Brown A."/>
            <person name="Cahill P."/>
            <person name="Channer S."/>
            <person name="Cheshatsang Y."/>
            <person name="Chuda L."/>
            <person name="Citroen M."/>
            <person name="Collymore A."/>
            <person name="Cooke P."/>
            <person name="Costello M."/>
            <person name="D'Aco K."/>
            <person name="Daza R."/>
            <person name="De Haan G."/>
            <person name="DeGray S."/>
            <person name="DeMaso C."/>
            <person name="Dhargay N."/>
            <person name="Dooley K."/>
            <person name="Dooley E."/>
            <person name="Doricent M."/>
            <person name="Dorje P."/>
            <person name="Dorjee K."/>
            <person name="Dupes A."/>
            <person name="Elong R."/>
            <person name="Falk J."/>
            <person name="Farina A."/>
            <person name="Faro S."/>
            <person name="Ferguson D."/>
            <person name="Fisher S."/>
            <person name="Foley C.D."/>
            <person name="Franke A."/>
            <person name="Friedrich D."/>
            <person name="Gadbois L."/>
            <person name="Gearin G."/>
            <person name="Gearin C.R."/>
            <person name="Giannoukos G."/>
            <person name="Goode T."/>
            <person name="Graham J."/>
            <person name="Grandbois E."/>
            <person name="Grewal S."/>
            <person name="Gyaltsen K."/>
            <person name="Hafez N."/>
            <person name="Hagos B."/>
            <person name="Hall J."/>
            <person name="Henson C."/>
            <person name="Hollinger A."/>
            <person name="Honan T."/>
            <person name="Huard M.D."/>
            <person name="Hughes L."/>
            <person name="Hurhula B."/>
            <person name="Husby M.E."/>
            <person name="Kamat A."/>
            <person name="Kanga B."/>
            <person name="Kashin S."/>
            <person name="Khazanovich D."/>
            <person name="Kisner P."/>
            <person name="Lance K."/>
            <person name="Lara M."/>
            <person name="Lee W."/>
            <person name="Lennon N."/>
            <person name="Letendre F."/>
            <person name="LeVine R."/>
            <person name="Lipovsky A."/>
            <person name="Liu X."/>
            <person name="Liu J."/>
            <person name="Liu S."/>
            <person name="Lokyitsang T."/>
            <person name="Lokyitsang Y."/>
            <person name="Lubonja R."/>
            <person name="Lui A."/>
            <person name="MacDonald P."/>
            <person name="Magnisalis V."/>
            <person name="Maru K."/>
            <person name="Matthews C."/>
            <person name="McCusker W."/>
            <person name="McDonough S."/>
            <person name="Mehta T."/>
            <person name="Meldrim J."/>
            <person name="Meneus L."/>
            <person name="Mihai O."/>
            <person name="Mihalev A."/>
            <person name="Mihova T."/>
            <person name="Mittelman R."/>
            <person name="Mlenga V."/>
            <person name="Montmayeur A."/>
            <person name="Mulrain L."/>
            <person name="Navidi A."/>
            <person name="Naylor J."/>
            <person name="Negash T."/>
            <person name="Nguyen T."/>
            <person name="Nguyen N."/>
            <person name="Nicol R."/>
            <person name="Norbu C."/>
            <person name="Norbu N."/>
            <person name="Novod N."/>
            <person name="O'Neill B."/>
            <person name="Osman S."/>
            <person name="Markiewicz E."/>
            <person name="Oyono O.L."/>
            <person name="Patti C."/>
            <person name="Phunkhang P."/>
            <person name="Pierre F."/>
            <person name="Priest M."/>
            <person name="Raghuraman S."/>
            <person name="Rege F."/>
            <person name="Reyes R."/>
            <person name="Rise C."/>
            <person name="Rogov P."/>
            <person name="Ross K."/>
            <person name="Ryan E."/>
            <person name="Settipalli S."/>
            <person name="Shea T."/>
            <person name="Sherpa N."/>
            <person name="Shi L."/>
            <person name="Shih D."/>
            <person name="Sparrow T."/>
            <person name="Spaulding J."/>
            <person name="Stalker J."/>
            <person name="Stange-Thomann N."/>
            <person name="Stavropoulos S."/>
            <person name="Stone C."/>
            <person name="Strader C."/>
            <person name="Tesfaye S."/>
            <person name="Thomson T."/>
            <person name="Thoulutsang Y."/>
            <person name="Thoulutsang D."/>
            <person name="Topham K."/>
            <person name="Topping I."/>
            <person name="Tsamla T."/>
            <person name="Vassiliev H."/>
            <person name="Vo A."/>
            <person name="Wangchuk T."/>
            <person name="Wangdi T."/>
            <person name="Weiand M."/>
            <person name="Wilkinson J."/>
            <person name="Wilson A."/>
            <person name="Yadav S."/>
            <person name="Young G."/>
            <person name="Yu Q."/>
            <person name="Zembek L."/>
            <person name="Zhong D."/>
            <person name="Zimmer A."/>
            <person name="Zwirko Z."/>
            <person name="Jaffe D.B."/>
            <person name="Alvarez P."/>
            <person name="Brockman W."/>
            <person name="Butler J."/>
            <person name="Chin C."/>
            <person name="Gnerre S."/>
            <person name="MacCallum I."/>
            <person name="Graves J.A."/>
            <person name="Ponting C.P."/>
            <person name="Breen M."/>
            <person name="Samollow P.B."/>
            <person name="Lander E.S."/>
            <person name="Lindblad-Toh K."/>
        </authorList>
    </citation>
    <scope>NUCLEOTIDE SEQUENCE [LARGE SCALE GENOMIC DNA]</scope>
</reference>
<accession>F6V6G0</accession>
<dbReference type="FunFam" id="2.40.10.10:FF:000024">
    <property type="entry name" value="Serine protease 53"/>
    <property type="match status" value="1"/>
</dbReference>
<dbReference type="GeneTree" id="ENSGT00940000162207"/>
<dbReference type="PROSITE" id="PS00134">
    <property type="entry name" value="TRYPSIN_HIS"/>
    <property type="match status" value="1"/>
</dbReference>
<evidence type="ECO:0000256" key="7">
    <source>
        <dbReference type="RuleBase" id="RU363034"/>
    </source>
</evidence>
<dbReference type="InterPro" id="IPR001314">
    <property type="entry name" value="Peptidase_S1A"/>
</dbReference>
<dbReference type="STRING" id="13616.ENSMODP00000021142"/>
<dbReference type="FunCoup" id="F6V6G0">
    <property type="interactions" value="58"/>
</dbReference>
<dbReference type="Pfam" id="PF00089">
    <property type="entry name" value="Trypsin"/>
    <property type="match status" value="1"/>
</dbReference>
<keyword evidence="8" id="KW-0812">Transmembrane</keyword>
<dbReference type="GO" id="GO:0005615">
    <property type="term" value="C:extracellular space"/>
    <property type="evidence" value="ECO:0000318"/>
    <property type="project" value="GO_Central"/>
</dbReference>
<dbReference type="HOGENOM" id="CLU_006842_0_4_1"/>
<sequence>MLHPRYWHSGLHSANFSIILSLFFQMFSLLFLTLPLLGSSVPLIQDREQVGIVGGQEALEDEWPWQVSLRQDVGSFWMHFCGGSLIHPQWVLTAAHCIGTVPIEPSAIKIQLRERQLYYKDKLLPLAKIIVSPRYTFANKGWDIALLKLKTPVELSSHIKLISLPNATETFPLNSECWVTGWGDLDSGVSLPPPYTLRKVRVPLLDPKVCDAKYHKKTYTGPSVKIITDDMLCAGKVNIDSCQGDSGGPLVCKVGDTWKQAGVVSWGIGCGMRNKPGIYTRVSSHVDWINENVFSNSSMNPLRS</sequence>
<dbReference type="eggNOG" id="KOG3627">
    <property type="taxonomic scope" value="Eukaryota"/>
</dbReference>
<keyword evidence="8" id="KW-1133">Transmembrane helix</keyword>
<evidence type="ECO:0000256" key="2">
    <source>
        <dbReference type="ARBA" id="ARBA00022729"/>
    </source>
</evidence>
<evidence type="ECO:0000313" key="11">
    <source>
        <dbReference type="Proteomes" id="UP000002280"/>
    </source>
</evidence>
<evidence type="ECO:0000313" key="10">
    <source>
        <dbReference type="Ensembl" id="ENSMODP00000021142.3"/>
    </source>
</evidence>
<keyword evidence="6" id="KW-0325">Glycoprotein</keyword>
<evidence type="ECO:0000256" key="4">
    <source>
        <dbReference type="ARBA" id="ARBA00022825"/>
    </source>
</evidence>
<dbReference type="PANTHER" id="PTHR24253:SF144">
    <property type="entry name" value="CHYMOTRYPSIN-LIKE PROTEASE CTRL-1-RELATED"/>
    <property type="match status" value="1"/>
</dbReference>
<dbReference type="Ensembl" id="ENSMODT00000021515.3">
    <property type="protein sequence ID" value="ENSMODP00000021142.3"/>
    <property type="gene ID" value="ENSMODG00000016945.4"/>
</dbReference>
<dbReference type="InterPro" id="IPR018114">
    <property type="entry name" value="TRYPSIN_HIS"/>
</dbReference>
<dbReference type="GO" id="GO:0006508">
    <property type="term" value="P:proteolysis"/>
    <property type="evidence" value="ECO:0000318"/>
    <property type="project" value="GO_Central"/>
</dbReference>
<dbReference type="InterPro" id="IPR009003">
    <property type="entry name" value="Peptidase_S1_PA"/>
</dbReference>
<organism evidence="10 11">
    <name type="scientific">Monodelphis domestica</name>
    <name type="common">Gray short-tailed opossum</name>
    <dbReference type="NCBI Taxonomy" id="13616"/>
    <lineage>
        <taxon>Eukaryota</taxon>
        <taxon>Metazoa</taxon>
        <taxon>Chordata</taxon>
        <taxon>Craniata</taxon>
        <taxon>Vertebrata</taxon>
        <taxon>Euteleostomi</taxon>
        <taxon>Mammalia</taxon>
        <taxon>Metatheria</taxon>
        <taxon>Didelphimorphia</taxon>
        <taxon>Didelphidae</taxon>
        <taxon>Monodelphis</taxon>
    </lineage>
</organism>
<evidence type="ECO:0000259" key="9">
    <source>
        <dbReference type="PROSITE" id="PS50240"/>
    </source>
</evidence>
<dbReference type="PROSITE" id="PS50240">
    <property type="entry name" value="TRYPSIN_DOM"/>
    <property type="match status" value="1"/>
</dbReference>
<dbReference type="InterPro" id="IPR001254">
    <property type="entry name" value="Trypsin_dom"/>
</dbReference>
<dbReference type="Bgee" id="ENSMODG00000016945">
    <property type="expression patterns" value="Expressed in heart and 16 other cell types or tissues"/>
</dbReference>
<protein>
    <recommendedName>
        <fullName evidence="9">Peptidase S1 domain-containing protein</fullName>
    </recommendedName>
</protein>
<evidence type="ECO:0000256" key="5">
    <source>
        <dbReference type="ARBA" id="ARBA00023157"/>
    </source>
</evidence>
<dbReference type="InterPro" id="IPR033116">
    <property type="entry name" value="TRYPSIN_SER"/>
</dbReference>
<keyword evidence="3 7" id="KW-0378">Hydrolase</keyword>
<keyword evidence="4 7" id="KW-0720">Serine protease</keyword>
<dbReference type="AlphaFoldDB" id="F6V6G0"/>
<dbReference type="OMA" id="WINENVF"/>
<dbReference type="PROSITE" id="PS00135">
    <property type="entry name" value="TRYPSIN_SER"/>
    <property type="match status" value="1"/>
</dbReference>
<dbReference type="InParanoid" id="F6V6G0"/>
<dbReference type="SMART" id="SM00020">
    <property type="entry name" value="Tryp_SPc"/>
    <property type="match status" value="1"/>
</dbReference>
<keyword evidence="5" id="KW-1015">Disulfide bond</keyword>
<reference evidence="10" key="3">
    <citation type="submission" date="2025-09" db="UniProtKB">
        <authorList>
            <consortium name="Ensembl"/>
        </authorList>
    </citation>
    <scope>IDENTIFICATION</scope>
</reference>
<name>F6V6G0_MONDO</name>
<evidence type="ECO:0000256" key="6">
    <source>
        <dbReference type="ARBA" id="ARBA00023180"/>
    </source>
</evidence>
<keyword evidence="11" id="KW-1185">Reference proteome</keyword>
<keyword evidence="8" id="KW-0472">Membrane</keyword>
<dbReference type="InterPro" id="IPR043504">
    <property type="entry name" value="Peptidase_S1_PA_chymotrypsin"/>
</dbReference>
<keyword evidence="2" id="KW-0732">Signal</keyword>
<evidence type="ECO:0000256" key="1">
    <source>
        <dbReference type="ARBA" id="ARBA00022670"/>
    </source>
</evidence>